<evidence type="ECO:0000313" key="2">
    <source>
        <dbReference type="EMBL" id="KAF0872272.1"/>
    </source>
</evidence>
<keyword evidence="1" id="KW-1133">Transmembrane helix</keyword>
<evidence type="ECO:0000313" key="3">
    <source>
        <dbReference type="Proteomes" id="UP000475037"/>
    </source>
</evidence>
<gene>
    <name evidence="2" type="primary">Env1_6</name>
    <name evidence="2" type="ORF">FOF47_R22268</name>
</gene>
<keyword evidence="1" id="KW-0812">Transmembrane</keyword>
<dbReference type="PANTHER" id="PTHR10424:SF82">
    <property type="entry name" value="ENVELOPE GLYCOPROTEIN-RELATED"/>
    <property type="match status" value="1"/>
</dbReference>
<feature type="non-terminal residue" evidence="2">
    <location>
        <position position="189"/>
    </location>
</feature>
<dbReference type="Proteomes" id="UP000475037">
    <property type="component" value="Unassembled WGS sequence"/>
</dbReference>
<organism evidence="2 3">
    <name type="scientific">Crocuta crocuta</name>
    <name type="common">Spotted hyena</name>
    <dbReference type="NCBI Taxonomy" id="9678"/>
    <lineage>
        <taxon>Eukaryota</taxon>
        <taxon>Metazoa</taxon>
        <taxon>Chordata</taxon>
        <taxon>Craniata</taxon>
        <taxon>Vertebrata</taxon>
        <taxon>Euteleostomi</taxon>
        <taxon>Mammalia</taxon>
        <taxon>Eutheria</taxon>
        <taxon>Laurasiatheria</taxon>
        <taxon>Carnivora</taxon>
        <taxon>Feliformia</taxon>
        <taxon>Hyaenidae</taxon>
        <taxon>Crocuta</taxon>
    </lineage>
</organism>
<evidence type="ECO:0000256" key="1">
    <source>
        <dbReference type="SAM" id="Phobius"/>
    </source>
</evidence>
<name>A0A6G1AA42_CROCR</name>
<dbReference type="PANTHER" id="PTHR10424">
    <property type="entry name" value="VIRAL ENVELOPE PROTEIN"/>
    <property type="match status" value="1"/>
</dbReference>
<feature type="non-terminal residue" evidence="2">
    <location>
        <position position="1"/>
    </location>
</feature>
<dbReference type="SUPFAM" id="SSF58069">
    <property type="entry name" value="Virus ectodomain"/>
    <property type="match status" value="1"/>
</dbReference>
<dbReference type="Pfam" id="PF00429">
    <property type="entry name" value="TLV_coat"/>
    <property type="match status" value="1"/>
</dbReference>
<protein>
    <submittedName>
        <fullName evidence="2">ENV1 protein</fullName>
    </submittedName>
</protein>
<feature type="transmembrane region" description="Helical" evidence="1">
    <location>
        <begin position="129"/>
        <end position="155"/>
    </location>
</feature>
<dbReference type="Gene3D" id="1.10.287.210">
    <property type="match status" value="1"/>
</dbReference>
<accession>A0A6G1AA42</accession>
<comment type="caution">
    <text evidence="2">The sequence shown here is derived from an EMBL/GenBank/DDBJ whole genome shotgun (WGS) entry which is preliminary data.</text>
</comment>
<keyword evidence="3" id="KW-1185">Reference proteome</keyword>
<sequence length="189" mass="21222">LLTLIVRTGIAAGVGTGTATLIRGNQQFDALTQAINLDLAQLKNSIRHLQGSLDSLAETVLQNRRGLDLMLLHQRGLCQALGEQCCFYANNSGIVQDSLAVVRQHLQKRTKIRKQNQNWYKNIFNWSPWLTTLITALAGPLALLLLLLTLGPYILNKLLAFVCKRLEAIQLMVLRSKYHHPNDWDPTED</sequence>
<dbReference type="InterPro" id="IPR018154">
    <property type="entry name" value="TLV/ENV_coat_polyprotein"/>
</dbReference>
<reference evidence="2 3" key="1">
    <citation type="submission" date="2019-11" db="EMBL/GenBank/DDBJ databases">
        <authorList>
            <person name="Yang C."/>
            <person name="Li F."/>
        </authorList>
    </citation>
    <scope>NUCLEOTIDE SEQUENCE [LARGE SCALE GENOMIC DNA]</scope>
    <source>
        <strain evidence="2">KB4526</strain>
        <tissue evidence="2">Muscle</tissue>
    </source>
</reference>
<proteinExistence type="predicted"/>
<dbReference type="CDD" id="cd09851">
    <property type="entry name" value="HTLV-1-like_HR1-HR2"/>
    <property type="match status" value="1"/>
</dbReference>
<keyword evidence="1" id="KW-0472">Membrane</keyword>
<dbReference type="AlphaFoldDB" id="A0A6G1AA42"/>
<dbReference type="EMBL" id="VOAJ01006362">
    <property type="protein sequence ID" value="KAF0872272.1"/>
    <property type="molecule type" value="Genomic_DNA"/>
</dbReference>